<evidence type="ECO:0000313" key="6">
    <source>
        <dbReference type="EnsemblMetazoa" id="PPA42809.1"/>
    </source>
</evidence>
<feature type="compositionally biased region" description="Polar residues" evidence="5">
    <location>
        <begin position="464"/>
        <end position="475"/>
    </location>
</feature>
<feature type="compositionally biased region" description="Basic and acidic residues" evidence="5">
    <location>
        <begin position="486"/>
        <end position="499"/>
    </location>
</feature>
<organism evidence="6 7">
    <name type="scientific">Pristionchus pacificus</name>
    <name type="common">Parasitic nematode worm</name>
    <dbReference type="NCBI Taxonomy" id="54126"/>
    <lineage>
        <taxon>Eukaryota</taxon>
        <taxon>Metazoa</taxon>
        <taxon>Ecdysozoa</taxon>
        <taxon>Nematoda</taxon>
        <taxon>Chromadorea</taxon>
        <taxon>Rhabditida</taxon>
        <taxon>Rhabditina</taxon>
        <taxon>Diplogasteromorpha</taxon>
        <taxon>Diplogasteroidea</taxon>
        <taxon>Neodiplogasteridae</taxon>
        <taxon>Pristionchus</taxon>
    </lineage>
</organism>
<feature type="region of interest" description="Disordered" evidence="5">
    <location>
        <begin position="173"/>
        <end position="238"/>
    </location>
</feature>
<dbReference type="SMART" id="SM00355">
    <property type="entry name" value="ZnF_C2H2"/>
    <property type="match status" value="3"/>
</dbReference>
<feature type="region of interest" description="Disordered" evidence="5">
    <location>
        <begin position="531"/>
        <end position="616"/>
    </location>
</feature>
<feature type="region of interest" description="Disordered" evidence="5">
    <location>
        <begin position="464"/>
        <end position="499"/>
    </location>
</feature>
<feature type="region of interest" description="Disordered" evidence="5">
    <location>
        <begin position="662"/>
        <end position="686"/>
    </location>
</feature>
<evidence type="ECO:0000256" key="1">
    <source>
        <dbReference type="ARBA" id="ARBA00022723"/>
    </source>
</evidence>
<keyword evidence="7" id="KW-1185">Reference proteome</keyword>
<dbReference type="Proteomes" id="UP000005239">
    <property type="component" value="Unassembled WGS sequence"/>
</dbReference>
<dbReference type="PROSITE" id="PS50950">
    <property type="entry name" value="ZF_THAP"/>
    <property type="match status" value="2"/>
</dbReference>
<feature type="compositionally biased region" description="Basic and acidic residues" evidence="5">
    <location>
        <begin position="540"/>
        <end position="560"/>
    </location>
</feature>
<dbReference type="SUPFAM" id="SSF57716">
    <property type="entry name" value="Glucocorticoid receptor-like (DNA-binding domain)"/>
    <property type="match status" value="2"/>
</dbReference>
<feature type="region of interest" description="Disordered" evidence="5">
    <location>
        <begin position="714"/>
        <end position="775"/>
    </location>
</feature>
<dbReference type="SMART" id="SM00980">
    <property type="entry name" value="THAP"/>
    <property type="match status" value="2"/>
</dbReference>
<evidence type="ECO:0000256" key="4">
    <source>
        <dbReference type="ARBA" id="ARBA00023125"/>
    </source>
</evidence>
<dbReference type="PROSITE" id="PS50157">
    <property type="entry name" value="ZINC_FINGER_C2H2_2"/>
    <property type="match status" value="2"/>
</dbReference>
<dbReference type="PROSITE" id="PS00028">
    <property type="entry name" value="ZINC_FINGER_C2H2_1"/>
    <property type="match status" value="2"/>
</dbReference>
<feature type="compositionally biased region" description="Polar residues" evidence="5">
    <location>
        <begin position="173"/>
        <end position="190"/>
    </location>
</feature>
<dbReference type="InterPro" id="IPR006612">
    <property type="entry name" value="THAP_Znf"/>
</dbReference>
<evidence type="ECO:0000256" key="3">
    <source>
        <dbReference type="ARBA" id="ARBA00022833"/>
    </source>
</evidence>
<dbReference type="InterPro" id="IPR036236">
    <property type="entry name" value="Znf_C2H2_sf"/>
</dbReference>
<protein>
    <submittedName>
        <fullName evidence="6">Uncharacterized protein</fullName>
    </submittedName>
</protein>
<accession>A0A2A6BH51</accession>
<feature type="compositionally biased region" description="Basic and acidic residues" evidence="5">
    <location>
        <begin position="1129"/>
        <end position="1138"/>
    </location>
</feature>
<sequence>MSHHDSALDEIEKWRTEAFKYSSSDKLGHLVMNSLELMQSVFVNGPNGETQQLKAKALSIESTKAMANDPNKANNGRRLHYAVTSSFCALLNGMNGMAEHHNESPKTEPKTILAPPNDRSTTLADALYGKLQKFEDNRFPVVAPSNNACSSFSYTAAELADYRDISRKQVGGYSSSPAKIISEHSSSPLDASQAPDDTDDSMNESRSETAHSILPSNTRAPSIASTQYGSEEDEAYESHDNTLDVLETYSELNGPDERSLEEVEDEGTAESALALINELIVVKGTDETNDVDVGEADSDSFMMASSITSDDVDVVGDSDDLSIESAGIPPKESALALPKESAEPVSVSTAVTEVTENPLVAKLMHLFENRDASVQAAAAQAIETTLAPSSALSLPSPLPPLPTPVAEAETVADSLDEIFARCIVPRPMQIKVEIEDAPKEGEVPAPVQKPSRQVWKMLALSRQQKAMEAQSSKPHPTTMAKKKSRNTSERRRGKQHIDDEVIAIAHLKTPRATKRVRMIKTEPMDADDYQEDLITFDRPATTDHSKRGRRPTVDAQDKTPRLPRAARMIKKKPMYVDEDSEDSVDDEEAKDVAESSRSNRGRRRTADVHANTSRPARRVRVVKTEPMDVDDAVEVAVSGNGPQESERDKRARRRIWDVPTEVEKKATKRKSSPIASGIPAKKAARRTIDEDRVECLQCSKTFSSETMLANHTTFSHPEIRRDDDLCSQNTANDQVPSLSEPSKAEEEDKRSEEVKEEEVRGEERKEEVKEEERLKDEVDEQEPCFPCSECDRTFKIKDMLNVHLRREHGKKPFHCVECDEKFELVIHFQSMVKNCAVCGRGAGVRSFPANSLVHKQNMWIDRLNLLPDESKRLLRESRAKLADGQRIYWCDKHFGTTHPDPVDCRFVASTSQPSSTIIRFRPANTIGYERRTCIVCREKRNQKEMHKFTIVEAKKRIWIDSVRRRELTAQISSSKSCPHLCSAHFAPSDYLRTPNAVLLKPDAVPRFDDQQLYKRAPPPPPQPPAIPKEELDARIAERTRTLTVVTSEPYGRRTCIVCGERRNRKEVHQFTVAQAKQRIWINAVRSTPEGRRALAAVLNSSRRPHLCSAHFSPDDYIRTPTTVVLKPDAVPHYDDRPKPRIAPPPAAPKEEDLDASGVSGQETVVKEEPLDEMPEIKMEEIDCDPSTNGYNLMMQMYRPVREEMVVTSHGEPSSSGAAEVKKEELSEDDACDREIKQEDGTEDSIVNQGYQQQKSSGTTFNLGSLDSFSLPPSGITSHSSGLECPICPNNEMTVRTFVAHLQLVHGTTLVKAKLAFQCACGLTENDPKAAHMHQCRQYSLSVVKRST</sequence>
<dbReference type="SUPFAM" id="SSF57667">
    <property type="entry name" value="beta-beta-alpha zinc fingers"/>
    <property type="match status" value="1"/>
</dbReference>
<evidence type="ECO:0000256" key="2">
    <source>
        <dbReference type="ARBA" id="ARBA00022771"/>
    </source>
</evidence>
<evidence type="ECO:0000313" key="7">
    <source>
        <dbReference type="Proteomes" id="UP000005239"/>
    </source>
</evidence>
<name>A0A2A6BH51_PRIPA</name>
<dbReference type="Pfam" id="PF05485">
    <property type="entry name" value="THAP"/>
    <property type="match status" value="2"/>
</dbReference>
<accession>A0A8R1UZR8</accession>
<evidence type="ECO:0000256" key="5">
    <source>
        <dbReference type="SAM" id="MobiDB-lite"/>
    </source>
</evidence>
<dbReference type="Gene3D" id="6.20.210.20">
    <property type="entry name" value="THAP domain"/>
    <property type="match status" value="1"/>
</dbReference>
<keyword evidence="2" id="KW-0863">Zinc-finger</keyword>
<dbReference type="GO" id="GO:0043565">
    <property type="term" value="F:sequence-specific DNA binding"/>
    <property type="evidence" value="ECO:0007669"/>
    <property type="project" value="InterPro"/>
</dbReference>
<keyword evidence="1" id="KW-0479">Metal-binding</keyword>
<dbReference type="GO" id="GO:0008270">
    <property type="term" value="F:zinc ion binding"/>
    <property type="evidence" value="ECO:0007669"/>
    <property type="project" value="UniProtKB-KW"/>
</dbReference>
<reference evidence="6" key="2">
    <citation type="submission" date="2022-06" db="UniProtKB">
        <authorList>
            <consortium name="EnsemblMetazoa"/>
        </authorList>
    </citation>
    <scope>IDENTIFICATION</scope>
    <source>
        <strain evidence="6">PS312</strain>
    </source>
</reference>
<dbReference type="InterPro" id="IPR038441">
    <property type="entry name" value="THAP_Znf_sf"/>
</dbReference>
<dbReference type="InterPro" id="IPR013087">
    <property type="entry name" value="Znf_C2H2_type"/>
</dbReference>
<keyword evidence="4" id="KW-0238">DNA-binding</keyword>
<gene>
    <name evidence="6" type="primary">WBGene00281178</name>
</gene>
<dbReference type="PANTHER" id="PTHR46600:SF11">
    <property type="entry name" value="THAP DOMAIN-CONTAINING PROTEIN 10"/>
    <property type="match status" value="1"/>
</dbReference>
<dbReference type="InterPro" id="IPR026516">
    <property type="entry name" value="THAP1/10"/>
</dbReference>
<feature type="region of interest" description="Disordered" evidence="5">
    <location>
        <begin position="1128"/>
        <end position="1161"/>
    </location>
</feature>
<feature type="compositionally biased region" description="Basic and acidic residues" evidence="5">
    <location>
        <begin position="742"/>
        <end position="775"/>
    </location>
</feature>
<proteinExistence type="predicted"/>
<dbReference type="PANTHER" id="PTHR46600">
    <property type="entry name" value="THAP DOMAIN-CONTAINING"/>
    <property type="match status" value="1"/>
</dbReference>
<feature type="compositionally biased region" description="Polar residues" evidence="5">
    <location>
        <begin position="726"/>
        <end position="740"/>
    </location>
</feature>
<dbReference type="Gene3D" id="3.30.160.60">
    <property type="entry name" value="Classic Zinc Finger"/>
    <property type="match status" value="1"/>
</dbReference>
<reference evidence="7" key="1">
    <citation type="journal article" date="2008" name="Nat. Genet.">
        <title>The Pristionchus pacificus genome provides a unique perspective on nematode lifestyle and parasitism.</title>
        <authorList>
            <person name="Dieterich C."/>
            <person name="Clifton S.W."/>
            <person name="Schuster L.N."/>
            <person name="Chinwalla A."/>
            <person name="Delehaunty K."/>
            <person name="Dinkelacker I."/>
            <person name="Fulton L."/>
            <person name="Fulton R."/>
            <person name="Godfrey J."/>
            <person name="Minx P."/>
            <person name="Mitreva M."/>
            <person name="Roeseler W."/>
            <person name="Tian H."/>
            <person name="Witte H."/>
            <person name="Yang S.P."/>
            <person name="Wilson R.K."/>
            <person name="Sommer R.J."/>
        </authorList>
    </citation>
    <scope>NUCLEOTIDE SEQUENCE [LARGE SCALE GENOMIC DNA]</scope>
    <source>
        <strain evidence="7">PS312</strain>
    </source>
</reference>
<feature type="compositionally biased region" description="Polar residues" evidence="5">
    <location>
        <begin position="214"/>
        <end position="229"/>
    </location>
</feature>
<dbReference type="EnsemblMetazoa" id="PPA42809.1">
    <property type="protein sequence ID" value="PPA42809.1"/>
    <property type="gene ID" value="WBGene00281178"/>
</dbReference>
<keyword evidence="3" id="KW-0862">Zinc</keyword>
<feature type="compositionally biased region" description="Acidic residues" evidence="5">
    <location>
        <begin position="576"/>
        <end position="589"/>
    </location>
</feature>
<feature type="region of interest" description="Disordered" evidence="5">
    <location>
        <begin position="1209"/>
        <end position="1255"/>
    </location>
</feature>
<feature type="compositionally biased region" description="Polar residues" evidence="5">
    <location>
        <begin position="1244"/>
        <end position="1255"/>
    </location>
</feature>